<dbReference type="PANTHER" id="PTHR13609">
    <property type="entry name" value="UBIQUITIN DOMAIN CONTAINING 1 PROTEIN-RELATED"/>
    <property type="match status" value="1"/>
</dbReference>
<dbReference type="WBParaSite" id="HNAJ_0001185701-mRNA-1">
    <property type="protein sequence ID" value="HNAJ_0001185701-mRNA-1"/>
    <property type="gene ID" value="HNAJ_0001185701"/>
</dbReference>
<dbReference type="OrthoDB" id="6268106at2759"/>
<organism evidence="5">
    <name type="scientific">Rodentolepis nana</name>
    <name type="common">Dwarf tapeworm</name>
    <name type="synonym">Hymenolepis nana</name>
    <dbReference type="NCBI Taxonomy" id="102285"/>
    <lineage>
        <taxon>Eukaryota</taxon>
        <taxon>Metazoa</taxon>
        <taxon>Spiralia</taxon>
        <taxon>Lophotrochozoa</taxon>
        <taxon>Platyhelminthes</taxon>
        <taxon>Cestoda</taxon>
        <taxon>Eucestoda</taxon>
        <taxon>Cyclophyllidea</taxon>
        <taxon>Hymenolepididae</taxon>
        <taxon>Rodentolepis</taxon>
    </lineage>
</organism>
<dbReference type="InterPro" id="IPR039869">
    <property type="entry name" value="UBTD1/2"/>
</dbReference>
<dbReference type="AlphaFoldDB" id="A0A0R3TVK5"/>
<keyword evidence="4" id="KW-1185">Reference proteome</keyword>
<reference evidence="5" key="1">
    <citation type="submission" date="2017-02" db="UniProtKB">
        <authorList>
            <consortium name="WormBaseParasite"/>
        </authorList>
    </citation>
    <scope>IDENTIFICATION</scope>
</reference>
<evidence type="ECO:0000256" key="1">
    <source>
        <dbReference type="SAM" id="MobiDB-lite"/>
    </source>
</evidence>
<feature type="compositionally biased region" description="Polar residues" evidence="1">
    <location>
        <begin position="110"/>
        <end position="134"/>
    </location>
</feature>
<dbReference type="PROSITE" id="PS50053">
    <property type="entry name" value="UBIQUITIN_2"/>
    <property type="match status" value="1"/>
</dbReference>
<feature type="domain" description="Ubiquitin-like" evidence="2">
    <location>
        <begin position="186"/>
        <end position="244"/>
    </location>
</feature>
<reference evidence="3 4" key="2">
    <citation type="submission" date="2018-11" db="EMBL/GenBank/DDBJ databases">
        <authorList>
            <consortium name="Pathogen Informatics"/>
        </authorList>
    </citation>
    <scope>NUCLEOTIDE SEQUENCE [LARGE SCALE GENOMIC DNA]</scope>
</reference>
<protein>
    <submittedName>
        <fullName evidence="5">Ubiquitin-like domain-containing protein</fullName>
    </submittedName>
</protein>
<dbReference type="SUPFAM" id="SSF54236">
    <property type="entry name" value="Ubiquitin-like"/>
    <property type="match status" value="1"/>
</dbReference>
<dbReference type="InterPro" id="IPR029033">
    <property type="entry name" value="His_PPase_superfam"/>
</dbReference>
<dbReference type="EMBL" id="UZAE01013832">
    <property type="protein sequence ID" value="VDO11530.1"/>
    <property type="molecule type" value="Genomic_DNA"/>
</dbReference>
<dbReference type="InterPro" id="IPR029071">
    <property type="entry name" value="Ubiquitin-like_domsf"/>
</dbReference>
<evidence type="ECO:0000313" key="3">
    <source>
        <dbReference type="EMBL" id="VDO11530.1"/>
    </source>
</evidence>
<dbReference type="Proteomes" id="UP000278807">
    <property type="component" value="Unassembled WGS sequence"/>
</dbReference>
<dbReference type="Pfam" id="PF00240">
    <property type="entry name" value="ubiquitin"/>
    <property type="match status" value="1"/>
</dbReference>
<evidence type="ECO:0000259" key="2">
    <source>
        <dbReference type="PROSITE" id="PS50053"/>
    </source>
</evidence>
<name>A0A0R3TVK5_RODNA</name>
<sequence>MTIWKHSRTLAESYDELGNRYQLPVFVLSQPTNLEPDPSGEGPSTDLLIACPSTSSAPGTIPTTVNVTIHKDNNDDCDNDFNDEGVTVVSLLSPHAPTSSSALDNPPHLETSSDPPLNPPSQTALSSPQESSNPFFRLFRRRRQRRAHSLGKKTRRKNRSSKSALFPSVGSVCSSAGGGSAIVRPFELRMRLSTGDEYSLPVTSTQSVMEAKKHLATIIGWPPDRQRWYCGGVALRDGLRIADCPSSIAPPYASHESELQVAQAFLNAKLFQDPTIEDHTDPKSEFSISNASSKIFIPSQYFCGFPVPKNNARTGDPSTLVGSIVLIKGGLIPIISNYDRPPFSRENLSFSQSSNFYVSVYCARRLISNLPNPTLSRYVTFLERVLSFSLSRPEKVALNDPNLCADKSISGGDPTAHILVRAYAIASQIASTYTPPSKSAPTLDDLNIRLFITSTTAQSRLEALALLASLLTIWAGSDEQQFQSYLNVFKASHGYQWLEEIENPLFCVPSTTFSCTCPRRLLVHSVFERRRTHLMSSLRREATSVHSLLPPSVHSLALGADADKPSNPYWPHRTLALLSKSLCNQAVPLTPKNATPKNSVGVGIRICEREEGNEEVSKDCVSQSVVQRLWEITSYAERKMENSSAHLEFAKLASFPFLRTVEQEIGKIFSNEVKDKMPWLRAYVGQSDSVYLFLKALNISVGTHDHQRSAGRLVIEIHRFHSQQVSLSPPINLRFLLDGVDIGESLKSIGLCEGNPLLCPAKRFVEYLKASKFWGPLLESHLMNSSEDAFKFVCNSDDFRTLMK</sequence>
<evidence type="ECO:0000313" key="5">
    <source>
        <dbReference type="WBParaSite" id="HNAJ_0001185701-mRNA-1"/>
    </source>
</evidence>
<gene>
    <name evidence="3" type="ORF">HNAJ_LOCUS11846</name>
</gene>
<dbReference type="InterPro" id="IPR000626">
    <property type="entry name" value="Ubiquitin-like_dom"/>
</dbReference>
<dbReference type="Gene3D" id="3.10.20.90">
    <property type="entry name" value="Phosphatidylinositol 3-kinase Catalytic Subunit, Chain A, domain 1"/>
    <property type="match status" value="1"/>
</dbReference>
<feature type="compositionally biased region" description="Basic residues" evidence="1">
    <location>
        <begin position="138"/>
        <end position="160"/>
    </location>
</feature>
<proteinExistence type="predicted"/>
<evidence type="ECO:0000313" key="4">
    <source>
        <dbReference type="Proteomes" id="UP000278807"/>
    </source>
</evidence>
<accession>A0A0R3TVK5</accession>
<feature type="region of interest" description="Disordered" evidence="1">
    <location>
        <begin position="95"/>
        <end position="166"/>
    </location>
</feature>
<dbReference type="Gene3D" id="3.40.50.1240">
    <property type="entry name" value="Phosphoglycerate mutase-like"/>
    <property type="match status" value="1"/>
</dbReference>